<keyword evidence="2" id="KW-0813">Transport</keyword>
<evidence type="ECO:0000313" key="10">
    <source>
        <dbReference type="EMBL" id="CAI8053146.1"/>
    </source>
</evidence>
<evidence type="ECO:0000256" key="1">
    <source>
        <dbReference type="ARBA" id="ARBA00004202"/>
    </source>
</evidence>
<dbReference type="SMART" id="SM00382">
    <property type="entry name" value="AAA"/>
    <property type="match status" value="2"/>
</dbReference>
<dbReference type="EMBL" id="CASHTH010004073">
    <property type="protein sequence ID" value="CAI8053146.1"/>
    <property type="molecule type" value="Genomic_DNA"/>
</dbReference>
<dbReference type="SUPFAM" id="SSF52540">
    <property type="entry name" value="P-loop containing nucleoside triphosphate hydrolases"/>
    <property type="match status" value="2"/>
</dbReference>
<evidence type="ECO:0000256" key="4">
    <source>
        <dbReference type="ARBA" id="ARBA00022737"/>
    </source>
</evidence>
<dbReference type="GO" id="GO:0005524">
    <property type="term" value="F:ATP binding"/>
    <property type="evidence" value="ECO:0007669"/>
    <property type="project" value="UniProtKB-KW"/>
</dbReference>
<name>A0AA35TSU9_GEOBA</name>
<protein>
    <submittedName>
        <fullName evidence="10">Ribose import ATP-binding protein RbsA 1</fullName>
    </submittedName>
</protein>
<feature type="non-terminal residue" evidence="10">
    <location>
        <position position="1"/>
    </location>
</feature>
<keyword evidence="11" id="KW-1185">Reference proteome</keyword>
<accession>A0AA35TSU9</accession>
<feature type="domain" description="ABC transporter" evidence="9">
    <location>
        <begin position="256"/>
        <end position="499"/>
    </location>
</feature>
<keyword evidence="5" id="KW-0547">Nucleotide-binding</keyword>
<dbReference type="PANTHER" id="PTHR43790">
    <property type="entry name" value="CARBOHYDRATE TRANSPORT ATP-BINDING PROTEIN MG119-RELATED"/>
    <property type="match status" value="1"/>
</dbReference>
<evidence type="ECO:0000256" key="5">
    <source>
        <dbReference type="ARBA" id="ARBA00022741"/>
    </source>
</evidence>
<dbReference type="CDD" id="cd03215">
    <property type="entry name" value="ABC_Carb_Monos_II"/>
    <property type="match status" value="1"/>
</dbReference>
<evidence type="ECO:0000256" key="6">
    <source>
        <dbReference type="ARBA" id="ARBA00022840"/>
    </source>
</evidence>
<dbReference type="Proteomes" id="UP001174909">
    <property type="component" value="Unassembled WGS sequence"/>
</dbReference>
<dbReference type="InterPro" id="IPR027417">
    <property type="entry name" value="P-loop_NTPase"/>
</dbReference>
<evidence type="ECO:0000256" key="3">
    <source>
        <dbReference type="ARBA" id="ARBA00022475"/>
    </source>
</evidence>
<dbReference type="InterPro" id="IPR003593">
    <property type="entry name" value="AAA+_ATPase"/>
</dbReference>
<dbReference type="PANTHER" id="PTHR43790:SF9">
    <property type="entry name" value="GALACTOFURANOSE TRANSPORTER ATP-BINDING PROTEIN YTFR"/>
    <property type="match status" value="1"/>
</dbReference>
<comment type="subcellular location">
    <subcellularLocation>
        <location evidence="1">Cell membrane</location>
        <topology evidence="1">Peripheral membrane protein</topology>
    </subcellularLocation>
</comment>
<keyword evidence="7" id="KW-1278">Translocase</keyword>
<proteinExistence type="predicted"/>
<keyword evidence="3" id="KW-1003">Cell membrane</keyword>
<dbReference type="InterPro" id="IPR017871">
    <property type="entry name" value="ABC_transporter-like_CS"/>
</dbReference>
<keyword evidence="4" id="KW-0677">Repeat</keyword>
<dbReference type="CDD" id="cd03216">
    <property type="entry name" value="ABC_Carb_Monos_I"/>
    <property type="match status" value="1"/>
</dbReference>
<organism evidence="10 11">
    <name type="scientific">Geodia barretti</name>
    <name type="common">Barrett's horny sponge</name>
    <dbReference type="NCBI Taxonomy" id="519541"/>
    <lineage>
        <taxon>Eukaryota</taxon>
        <taxon>Metazoa</taxon>
        <taxon>Porifera</taxon>
        <taxon>Demospongiae</taxon>
        <taxon>Heteroscleromorpha</taxon>
        <taxon>Tetractinellida</taxon>
        <taxon>Astrophorina</taxon>
        <taxon>Geodiidae</taxon>
        <taxon>Geodia</taxon>
    </lineage>
</organism>
<reference evidence="10" key="1">
    <citation type="submission" date="2023-03" db="EMBL/GenBank/DDBJ databases">
        <authorList>
            <person name="Steffen K."/>
            <person name="Cardenas P."/>
        </authorList>
    </citation>
    <scope>NUCLEOTIDE SEQUENCE</scope>
</reference>
<comment type="caution">
    <text evidence="10">The sequence shown here is derived from an EMBL/GenBank/DDBJ whole genome shotgun (WGS) entry which is preliminary data.</text>
</comment>
<dbReference type="InterPro" id="IPR003439">
    <property type="entry name" value="ABC_transporter-like_ATP-bd"/>
</dbReference>
<keyword evidence="8" id="KW-0472">Membrane</keyword>
<sequence>ASGDTLLRLENLSKQFPGTLALDRVNFDVRAGEVHVLFGENGAGKSTLIQVVAGVHRPSGGTIHLRGKPTVIHSVHHARQLGVSAVFQEFSLVPQLTVEENLFLGDELTRGPLLNKAALARQARETLDRLGFPLRPRDEVMYLSRAEQQMVEIAKAFRTQPDIMIFDEPTASLTERETDRLFGLIEQIKSDGIGIIYITHRMNEIKRIGDRITVLRDGVHIDTIPVEEASDQKLVELMTGRVIDQIFPHIKRNPAETLLEIEGLVTAKNFVNDVSINVRRGEVVGLAGLVGSGKSDLGRACFGLERIRAGSIAFDAKHVNKLGPRRMLDRGVYYLPSDRRKEGLIMMQNVRENVALPSLGLSTFSNPLFLRRANERKVVRDIARDLDLMPLNIERDLEHFSGGNQQKVLVGKSLVRNVKLFIFDEPTVGVDVGARVAIYEFIRDLCEAGAGVLLISSDLPEILHLTHRAYVMYRGELRAELDQSEISEESVLHHFFEKEAEA</sequence>
<dbReference type="FunFam" id="3.40.50.300:FF:000127">
    <property type="entry name" value="Ribose import ATP-binding protein RbsA"/>
    <property type="match status" value="1"/>
</dbReference>
<dbReference type="Pfam" id="PF00005">
    <property type="entry name" value="ABC_tran"/>
    <property type="match status" value="2"/>
</dbReference>
<dbReference type="GO" id="GO:0005886">
    <property type="term" value="C:plasma membrane"/>
    <property type="evidence" value="ECO:0007669"/>
    <property type="project" value="UniProtKB-SubCell"/>
</dbReference>
<feature type="domain" description="ABC transporter" evidence="9">
    <location>
        <begin position="7"/>
        <end position="242"/>
    </location>
</feature>
<evidence type="ECO:0000256" key="2">
    <source>
        <dbReference type="ARBA" id="ARBA00022448"/>
    </source>
</evidence>
<dbReference type="GO" id="GO:0016887">
    <property type="term" value="F:ATP hydrolysis activity"/>
    <property type="evidence" value="ECO:0007669"/>
    <property type="project" value="InterPro"/>
</dbReference>
<evidence type="ECO:0000256" key="8">
    <source>
        <dbReference type="ARBA" id="ARBA00023136"/>
    </source>
</evidence>
<dbReference type="Gene3D" id="3.40.50.300">
    <property type="entry name" value="P-loop containing nucleotide triphosphate hydrolases"/>
    <property type="match status" value="2"/>
</dbReference>
<dbReference type="AlphaFoldDB" id="A0AA35TSU9"/>
<dbReference type="InterPro" id="IPR050107">
    <property type="entry name" value="ABC_carbohydrate_import_ATPase"/>
</dbReference>
<gene>
    <name evidence="10" type="ORF">GBAR_LOCUS29065</name>
</gene>
<dbReference type="PROSITE" id="PS50893">
    <property type="entry name" value="ABC_TRANSPORTER_2"/>
    <property type="match status" value="2"/>
</dbReference>
<evidence type="ECO:0000256" key="7">
    <source>
        <dbReference type="ARBA" id="ARBA00022967"/>
    </source>
</evidence>
<evidence type="ECO:0000259" key="9">
    <source>
        <dbReference type="PROSITE" id="PS50893"/>
    </source>
</evidence>
<evidence type="ECO:0000313" key="11">
    <source>
        <dbReference type="Proteomes" id="UP001174909"/>
    </source>
</evidence>
<keyword evidence="6 10" id="KW-0067">ATP-binding</keyword>
<dbReference type="PROSITE" id="PS00211">
    <property type="entry name" value="ABC_TRANSPORTER_1"/>
    <property type="match status" value="1"/>
</dbReference>